<dbReference type="InterPro" id="IPR011006">
    <property type="entry name" value="CheY-like_superfamily"/>
</dbReference>
<dbReference type="PANTHER" id="PTHR43874:SF67">
    <property type="entry name" value="TWO-COMPONENT RESPONSE REGULATOR ARR2"/>
    <property type="match status" value="1"/>
</dbReference>
<dbReference type="InterPro" id="IPR006447">
    <property type="entry name" value="Myb_dom_plants"/>
</dbReference>
<comment type="caution">
    <text evidence="8">The sequence shown here is derived from an EMBL/GenBank/DDBJ whole genome shotgun (WGS) entry which is preliminary data.</text>
</comment>
<dbReference type="PANTHER" id="PTHR43874">
    <property type="entry name" value="TWO-COMPONENT RESPONSE REGULATOR"/>
    <property type="match status" value="1"/>
</dbReference>
<organism evidence="8 9">
    <name type="scientific">Trema orientale</name>
    <name type="common">Charcoal tree</name>
    <name type="synonym">Celtis orientalis</name>
    <dbReference type="NCBI Taxonomy" id="63057"/>
    <lineage>
        <taxon>Eukaryota</taxon>
        <taxon>Viridiplantae</taxon>
        <taxon>Streptophyta</taxon>
        <taxon>Embryophyta</taxon>
        <taxon>Tracheophyta</taxon>
        <taxon>Spermatophyta</taxon>
        <taxon>Magnoliopsida</taxon>
        <taxon>eudicotyledons</taxon>
        <taxon>Gunneridae</taxon>
        <taxon>Pentapetalae</taxon>
        <taxon>rosids</taxon>
        <taxon>fabids</taxon>
        <taxon>Rosales</taxon>
        <taxon>Cannabaceae</taxon>
        <taxon>Trema</taxon>
    </lineage>
</organism>
<dbReference type="Proteomes" id="UP000237000">
    <property type="component" value="Unassembled WGS sequence"/>
</dbReference>
<keyword evidence="5" id="KW-0539">Nucleus</keyword>
<evidence type="ECO:0000313" key="9">
    <source>
        <dbReference type="Proteomes" id="UP000237000"/>
    </source>
</evidence>
<dbReference type="InterPro" id="IPR001789">
    <property type="entry name" value="Sig_transdc_resp-reg_receiver"/>
</dbReference>
<dbReference type="STRING" id="63057.A0A2P5DGQ9"/>
<comment type="subcellular location">
    <subcellularLocation>
        <location evidence="1">Nucleus</location>
    </subcellularLocation>
</comment>
<keyword evidence="9" id="KW-1185">Reference proteome</keyword>
<dbReference type="PROSITE" id="PS50110">
    <property type="entry name" value="RESPONSE_REGULATORY"/>
    <property type="match status" value="1"/>
</dbReference>
<keyword evidence="4" id="KW-0804">Transcription</keyword>
<dbReference type="SUPFAM" id="SSF46689">
    <property type="entry name" value="Homeodomain-like"/>
    <property type="match status" value="1"/>
</dbReference>
<evidence type="ECO:0000256" key="1">
    <source>
        <dbReference type="ARBA" id="ARBA00004123"/>
    </source>
</evidence>
<name>A0A2P5DGQ9_TREOI</name>
<keyword evidence="3" id="KW-0805">Transcription regulation</keyword>
<dbReference type="SUPFAM" id="SSF52172">
    <property type="entry name" value="CheY-like"/>
    <property type="match status" value="1"/>
</dbReference>
<protein>
    <submittedName>
        <fullName evidence="8">Two-component response regulator</fullName>
    </submittedName>
</protein>
<dbReference type="GO" id="GO:0003677">
    <property type="term" value="F:DNA binding"/>
    <property type="evidence" value="ECO:0007669"/>
    <property type="project" value="InterPro"/>
</dbReference>
<dbReference type="InterPro" id="IPR045279">
    <property type="entry name" value="ARR-like"/>
</dbReference>
<evidence type="ECO:0000256" key="5">
    <source>
        <dbReference type="ARBA" id="ARBA00023242"/>
    </source>
</evidence>
<evidence type="ECO:0000256" key="2">
    <source>
        <dbReference type="ARBA" id="ARBA00023012"/>
    </source>
</evidence>
<evidence type="ECO:0000259" key="7">
    <source>
        <dbReference type="PROSITE" id="PS50110"/>
    </source>
</evidence>
<reference evidence="9" key="1">
    <citation type="submission" date="2016-06" db="EMBL/GenBank/DDBJ databases">
        <title>Parallel loss of symbiosis genes in relatives of nitrogen-fixing non-legume Parasponia.</title>
        <authorList>
            <person name="Van Velzen R."/>
            <person name="Holmer R."/>
            <person name="Bu F."/>
            <person name="Rutten L."/>
            <person name="Van Zeijl A."/>
            <person name="Liu W."/>
            <person name="Santuari L."/>
            <person name="Cao Q."/>
            <person name="Sharma T."/>
            <person name="Shen D."/>
            <person name="Roswanjaya Y."/>
            <person name="Wardhani T."/>
            <person name="Kalhor M.S."/>
            <person name="Jansen J."/>
            <person name="Van den Hoogen J."/>
            <person name="Gungor B."/>
            <person name="Hartog M."/>
            <person name="Hontelez J."/>
            <person name="Verver J."/>
            <person name="Yang W.-C."/>
            <person name="Schijlen E."/>
            <person name="Repin R."/>
            <person name="Schilthuizen M."/>
            <person name="Schranz E."/>
            <person name="Heidstra R."/>
            <person name="Miyata K."/>
            <person name="Fedorova E."/>
            <person name="Kohlen W."/>
            <person name="Bisseling T."/>
            <person name="Smit S."/>
            <person name="Geurts R."/>
        </authorList>
    </citation>
    <scope>NUCLEOTIDE SEQUENCE [LARGE SCALE GENOMIC DNA]</scope>
    <source>
        <strain evidence="9">cv. RG33-2</strain>
    </source>
</reference>
<dbReference type="AlphaFoldDB" id="A0A2P5DGQ9"/>
<accession>A0A2P5DGQ9</accession>
<dbReference type="NCBIfam" id="TIGR01557">
    <property type="entry name" value="myb_SHAQKYF"/>
    <property type="match status" value="1"/>
</dbReference>
<evidence type="ECO:0000256" key="3">
    <source>
        <dbReference type="ARBA" id="ARBA00023015"/>
    </source>
</evidence>
<sequence>MENMLHSCGYNVTTCQRAEEALSLLYKDDRRYDILISEVHMPDMDGFKLLEITKDVKFIFKHVIRKKRETELKEIDPLKIVEEVNINVSNNTTANEGDGKILKRAIRNHEFEGEPLYDLMTTKEKKPRFVWTTEVHGIFLNAVAEVMAESDRPVPKKIQEKMQNMGVNVTRENVASHLQKFRLNRNKKTNLIQSTPELIKPYPVEGECKHVNALPSDPSHHNLITNVGVDSPTLLGNLVVNIDETLHEGHVVANYESPDLSDPPFEARIQMIDDTTMNQPFNNMLSPQFSYEIQVQALQDNVAVITSMEPNAYTSLDYSPGQDCAIEDNIGTAPMEIDDPISLFNTNDINDNNFSIEYAGLNVGYENPAETNAYVLQGSELAKTNEL</sequence>
<dbReference type="GO" id="GO:0005634">
    <property type="term" value="C:nucleus"/>
    <property type="evidence" value="ECO:0007669"/>
    <property type="project" value="UniProtKB-SubCell"/>
</dbReference>
<evidence type="ECO:0000256" key="4">
    <source>
        <dbReference type="ARBA" id="ARBA00023163"/>
    </source>
</evidence>
<dbReference type="GO" id="GO:0009736">
    <property type="term" value="P:cytokinin-activated signaling pathway"/>
    <property type="evidence" value="ECO:0007669"/>
    <property type="project" value="InterPro"/>
</dbReference>
<keyword evidence="2" id="KW-0902">Two-component regulatory system</keyword>
<dbReference type="EMBL" id="JXTC01000272">
    <property type="protein sequence ID" value="PON72446.1"/>
    <property type="molecule type" value="Genomic_DNA"/>
</dbReference>
<comment type="caution">
    <text evidence="6">Lacks conserved residue(s) required for the propagation of feature annotation.</text>
</comment>
<gene>
    <name evidence="8" type="primary">TorRR19</name>
    <name evidence="8" type="ORF">TorRG33x02_252440</name>
</gene>
<dbReference type="OrthoDB" id="60033at2759"/>
<dbReference type="Gene3D" id="1.10.10.60">
    <property type="entry name" value="Homeodomain-like"/>
    <property type="match status" value="1"/>
</dbReference>
<evidence type="ECO:0000256" key="6">
    <source>
        <dbReference type="PROSITE-ProRule" id="PRU00169"/>
    </source>
</evidence>
<dbReference type="InParanoid" id="A0A2P5DGQ9"/>
<dbReference type="InterPro" id="IPR009057">
    <property type="entry name" value="Homeodomain-like_sf"/>
</dbReference>
<feature type="domain" description="Response regulatory" evidence="7">
    <location>
        <begin position="1"/>
        <end position="118"/>
    </location>
</feature>
<dbReference type="Gene3D" id="3.40.50.2300">
    <property type="match status" value="1"/>
</dbReference>
<evidence type="ECO:0000313" key="8">
    <source>
        <dbReference type="EMBL" id="PON72446.1"/>
    </source>
</evidence>
<dbReference type="GO" id="GO:0000160">
    <property type="term" value="P:phosphorelay signal transduction system"/>
    <property type="evidence" value="ECO:0007669"/>
    <property type="project" value="UniProtKB-KW"/>
</dbReference>
<proteinExistence type="predicted"/>